<evidence type="ECO:0008006" key="3">
    <source>
        <dbReference type="Google" id="ProtNLM"/>
    </source>
</evidence>
<dbReference type="InterPro" id="IPR034122">
    <property type="entry name" value="Retropepsin-like_bacterial"/>
</dbReference>
<evidence type="ECO:0000313" key="1">
    <source>
        <dbReference type="EMBL" id="TXD86252.1"/>
    </source>
</evidence>
<dbReference type="Pfam" id="PF13975">
    <property type="entry name" value="gag-asp_proteas"/>
    <property type="match status" value="1"/>
</dbReference>
<evidence type="ECO:0000313" key="2">
    <source>
        <dbReference type="Proteomes" id="UP000321578"/>
    </source>
</evidence>
<reference evidence="1 2" key="1">
    <citation type="submission" date="2019-08" db="EMBL/GenBank/DDBJ databases">
        <title>Genomes of Subsaximicrobium wynnwilliamsii strains.</title>
        <authorList>
            <person name="Bowman J.P."/>
        </authorList>
    </citation>
    <scope>NUCLEOTIDE SEQUENCE [LARGE SCALE GENOMIC DNA]</scope>
    <source>
        <strain evidence="1 2">2-80-2</strain>
    </source>
</reference>
<dbReference type="OrthoDB" id="5580718at2"/>
<protein>
    <recommendedName>
        <fullName evidence="3">Aspartyl protease</fullName>
    </recommendedName>
</protein>
<dbReference type="Proteomes" id="UP000321578">
    <property type="component" value="Unassembled WGS sequence"/>
</dbReference>
<gene>
    <name evidence="1" type="ORF">ESY86_20455</name>
</gene>
<dbReference type="EMBL" id="VORO01000077">
    <property type="protein sequence ID" value="TXD86252.1"/>
    <property type="molecule type" value="Genomic_DNA"/>
</dbReference>
<dbReference type="SUPFAM" id="SSF50630">
    <property type="entry name" value="Acid proteases"/>
    <property type="match status" value="1"/>
</dbReference>
<dbReference type="CDD" id="cd05483">
    <property type="entry name" value="retropepsin_like_bacteria"/>
    <property type="match status" value="1"/>
</dbReference>
<dbReference type="InterPro" id="IPR021109">
    <property type="entry name" value="Peptidase_aspartic_dom_sf"/>
</dbReference>
<proteinExistence type="predicted"/>
<dbReference type="RefSeq" id="WP_147088557.1">
    <property type="nucleotide sequence ID" value="NZ_VORM01000073.1"/>
</dbReference>
<name>A0A5C6ZAH9_9FLAO</name>
<sequence length="400" mass="45707">MNSKLLIIVSLLIFIKTYSQQTINANQGFVENKEYFSKMKYENKNGKIIIKVSINQNEYDFLLDTGATTAISENLYDLIKTNKLGSVKIKDQSGITDSLKVVSIPEIIINEIKFKEIPAFVSKRGINPIFECFKIDGIIGSNLLRNSTIQFNSQKNEIILTDNSKNLGLKKRDAIEMKVNQIQSSPFIPIKLIKEKHEGNGYVLFDSGDNDFYVISNTAYHQLQSQVDIFETIAKNVGTFSVGLFGTANENEHLALKVKKLKIGNMDFNNVITKTTYGETSRIGSELLKYGKVTLDYKKELFWLENFNEKKSIELAEKMWPIEPILNNLNEIVVGIIWDNSLKNKINLGDKILKFGYIDYENMDYCEIINLTSKINESKAKLIFQDKNTKEIKELELNKL</sequence>
<organism evidence="1 2">
    <name type="scientific">Subsaximicrobium wynnwilliamsii</name>
    <dbReference type="NCBI Taxonomy" id="291179"/>
    <lineage>
        <taxon>Bacteria</taxon>
        <taxon>Pseudomonadati</taxon>
        <taxon>Bacteroidota</taxon>
        <taxon>Flavobacteriia</taxon>
        <taxon>Flavobacteriales</taxon>
        <taxon>Flavobacteriaceae</taxon>
        <taxon>Subsaximicrobium</taxon>
    </lineage>
</organism>
<accession>A0A5C6ZAH9</accession>
<dbReference type="AlphaFoldDB" id="A0A5C6ZAH9"/>
<keyword evidence="2" id="KW-1185">Reference proteome</keyword>
<comment type="caution">
    <text evidence="1">The sequence shown here is derived from an EMBL/GenBank/DDBJ whole genome shotgun (WGS) entry which is preliminary data.</text>
</comment>
<dbReference type="Gene3D" id="2.40.70.10">
    <property type="entry name" value="Acid Proteases"/>
    <property type="match status" value="1"/>
</dbReference>